<accession>A0A1Y5PVB2</accession>
<dbReference type="AlphaFoldDB" id="A0A1Y5PVB2"/>
<protein>
    <submittedName>
        <fullName evidence="1">Uncharacterized protein</fullName>
    </submittedName>
</protein>
<sequence length="210" mass="23051">MPDMAVLIVLNRARLWHKHGMPRRTAPSDRSRKPLGAAKLDELALAYVARFATSRAKLTRYLARKVRESEWIDENDAMAACEAIAERMERLGYLDDRQYAAMRGRAMTGRGLGVRRVKAQLYADGIAEEDSGAAIAAAEGAAFTAAIDFARRRRFGPFAVRPGDDPKQHERQLAAFLRAGHSLAIARRILAVPPGDEAALAALDEEAGLD</sequence>
<gene>
    <name evidence="1" type="ORF">SPPYR_0054</name>
</gene>
<dbReference type="RefSeq" id="WP_295322394.1">
    <property type="nucleotide sequence ID" value="NZ_LT598653.1"/>
</dbReference>
<name>A0A1Y5PVB2_9SPHN</name>
<organism evidence="1">
    <name type="scientific">uncultured Sphingopyxis sp</name>
    <dbReference type="NCBI Taxonomy" id="310581"/>
    <lineage>
        <taxon>Bacteria</taxon>
        <taxon>Pseudomonadati</taxon>
        <taxon>Pseudomonadota</taxon>
        <taxon>Alphaproteobacteria</taxon>
        <taxon>Sphingomonadales</taxon>
        <taxon>Sphingomonadaceae</taxon>
        <taxon>Sphingopyxis</taxon>
        <taxon>environmental samples</taxon>
    </lineage>
</organism>
<dbReference type="EMBL" id="LT598653">
    <property type="protein sequence ID" value="SBV31174.1"/>
    <property type="molecule type" value="Genomic_DNA"/>
</dbReference>
<evidence type="ECO:0000313" key="1">
    <source>
        <dbReference type="EMBL" id="SBV31174.1"/>
    </source>
</evidence>
<dbReference type="KEGG" id="sphu:SPPYR_0054"/>
<proteinExistence type="predicted"/>
<reference evidence="1" key="1">
    <citation type="submission" date="2016-03" db="EMBL/GenBank/DDBJ databases">
        <authorList>
            <person name="Ploux O."/>
        </authorList>
    </citation>
    <scope>NUCLEOTIDE SEQUENCE</scope>
    <source>
        <strain evidence="1">UC10</strain>
    </source>
</reference>